<proteinExistence type="predicted"/>
<reference evidence="1 2" key="1">
    <citation type="journal article" date="2011" name="Stand. Genomic Sci.">
        <title>Non-contiguous finished genome sequence and contextual data of the filamentous soil bacterium Ktedonobacter racemifer type strain (SOSP1-21).</title>
        <authorList>
            <person name="Chang Y.J."/>
            <person name="Land M."/>
            <person name="Hauser L."/>
            <person name="Chertkov O."/>
            <person name="Del Rio T.G."/>
            <person name="Nolan M."/>
            <person name="Copeland A."/>
            <person name="Tice H."/>
            <person name="Cheng J.F."/>
            <person name="Lucas S."/>
            <person name="Han C."/>
            <person name="Goodwin L."/>
            <person name="Pitluck S."/>
            <person name="Ivanova N."/>
            <person name="Ovchinikova G."/>
            <person name="Pati A."/>
            <person name="Chen A."/>
            <person name="Palaniappan K."/>
            <person name="Mavromatis K."/>
            <person name="Liolios K."/>
            <person name="Brettin T."/>
            <person name="Fiebig A."/>
            <person name="Rohde M."/>
            <person name="Abt B."/>
            <person name="Goker M."/>
            <person name="Detter J.C."/>
            <person name="Woyke T."/>
            <person name="Bristow J."/>
            <person name="Eisen J.A."/>
            <person name="Markowitz V."/>
            <person name="Hugenholtz P."/>
            <person name="Kyrpides N.C."/>
            <person name="Klenk H.P."/>
            <person name="Lapidus A."/>
        </authorList>
    </citation>
    <scope>NUCLEOTIDE SEQUENCE [LARGE SCALE GENOMIC DNA]</scope>
    <source>
        <strain evidence="2">DSM 44963</strain>
    </source>
</reference>
<dbReference type="AlphaFoldDB" id="D6U643"/>
<dbReference type="EMBL" id="ADVG01000005">
    <property type="protein sequence ID" value="EFH80454.1"/>
    <property type="molecule type" value="Genomic_DNA"/>
</dbReference>
<evidence type="ECO:0000313" key="2">
    <source>
        <dbReference type="Proteomes" id="UP000004508"/>
    </source>
</evidence>
<dbReference type="InParanoid" id="D6U643"/>
<comment type="caution">
    <text evidence="1">The sequence shown here is derived from an EMBL/GenBank/DDBJ whole genome shotgun (WGS) entry which is preliminary data.</text>
</comment>
<name>D6U643_KTERA</name>
<dbReference type="Proteomes" id="UP000004508">
    <property type="component" value="Unassembled WGS sequence"/>
</dbReference>
<protein>
    <submittedName>
        <fullName evidence="1">Uncharacterized protein</fullName>
    </submittedName>
</protein>
<keyword evidence="2" id="KW-1185">Reference proteome</keyword>
<gene>
    <name evidence="1" type="ORF">Krac_1056</name>
</gene>
<organism evidence="1 2">
    <name type="scientific">Ktedonobacter racemifer DSM 44963</name>
    <dbReference type="NCBI Taxonomy" id="485913"/>
    <lineage>
        <taxon>Bacteria</taxon>
        <taxon>Bacillati</taxon>
        <taxon>Chloroflexota</taxon>
        <taxon>Ktedonobacteria</taxon>
        <taxon>Ktedonobacterales</taxon>
        <taxon>Ktedonobacteraceae</taxon>
        <taxon>Ktedonobacter</taxon>
    </lineage>
</organism>
<sequence>MISKQFGNNAISLNTNGGGEEVVAWIATTRRICGLVYVFTPRINLRSRIL</sequence>
<accession>D6U643</accession>
<evidence type="ECO:0000313" key="1">
    <source>
        <dbReference type="EMBL" id="EFH80454.1"/>
    </source>
</evidence>